<reference evidence="2 3" key="1">
    <citation type="submission" date="2024-08" db="EMBL/GenBank/DDBJ databases">
        <authorList>
            <person name="Cucini C."/>
            <person name="Frati F."/>
        </authorList>
    </citation>
    <scope>NUCLEOTIDE SEQUENCE [LARGE SCALE GENOMIC DNA]</scope>
</reference>
<comment type="caution">
    <text evidence="2">The sequence shown here is derived from an EMBL/GenBank/DDBJ whole genome shotgun (WGS) entry which is preliminary data.</text>
</comment>
<evidence type="ECO:0000313" key="3">
    <source>
        <dbReference type="Proteomes" id="UP001642540"/>
    </source>
</evidence>
<dbReference type="EMBL" id="CAXLJM020000076">
    <property type="protein sequence ID" value="CAL8129289.1"/>
    <property type="molecule type" value="Genomic_DNA"/>
</dbReference>
<keyword evidence="1" id="KW-0472">Membrane</keyword>
<feature type="transmembrane region" description="Helical" evidence="1">
    <location>
        <begin position="470"/>
        <end position="494"/>
    </location>
</feature>
<proteinExistence type="predicted"/>
<feature type="transmembrane region" description="Helical" evidence="1">
    <location>
        <begin position="204"/>
        <end position="222"/>
    </location>
</feature>
<name>A0ABP1RJW0_9HEXA</name>
<protein>
    <submittedName>
        <fullName evidence="2">Uncharacterized protein</fullName>
    </submittedName>
</protein>
<evidence type="ECO:0000313" key="2">
    <source>
        <dbReference type="EMBL" id="CAL8129289.1"/>
    </source>
</evidence>
<organism evidence="2 3">
    <name type="scientific">Orchesella dallaii</name>
    <dbReference type="NCBI Taxonomy" id="48710"/>
    <lineage>
        <taxon>Eukaryota</taxon>
        <taxon>Metazoa</taxon>
        <taxon>Ecdysozoa</taxon>
        <taxon>Arthropoda</taxon>
        <taxon>Hexapoda</taxon>
        <taxon>Collembola</taxon>
        <taxon>Entomobryomorpha</taxon>
        <taxon>Entomobryoidea</taxon>
        <taxon>Orchesellidae</taxon>
        <taxon>Orchesellinae</taxon>
        <taxon>Orchesella</taxon>
    </lineage>
</organism>
<feature type="transmembrane region" description="Helical" evidence="1">
    <location>
        <begin position="44"/>
        <end position="62"/>
    </location>
</feature>
<feature type="transmembrane region" description="Helical" evidence="1">
    <location>
        <begin position="551"/>
        <end position="577"/>
    </location>
</feature>
<feature type="transmembrane region" description="Helical" evidence="1">
    <location>
        <begin position="293"/>
        <end position="317"/>
    </location>
</feature>
<feature type="transmembrane region" description="Helical" evidence="1">
    <location>
        <begin position="263"/>
        <end position="287"/>
    </location>
</feature>
<keyword evidence="3" id="KW-1185">Reference proteome</keyword>
<gene>
    <name evidence="2" type="ORF">ODALV1_LOCUS23050</name>
</gene>
<feature type="transmembrane region" description="Helical" evidence="1">
    <location>
        <begin position="440"/>
        <end position="464"/>
    </location>
</feature>
<dbReference type="Proteomes" id="UP001642540">
    <property type="component" value="Unassembled WGS sequence"/>
</dbReference>
<sequence>MSAHAGAINVLFYIQRTVAAPIFLDRNVQVRLNPSFDRRTYQKYRFLMFQLELTSYFAFLLWHVNRILHGWTESTENMMTFVIQLCCMCCILVSLAAMYTLETHAEVVCFVVTGLLSKQPDLELGLPSFGKLGRRPKFQEVVVYILSMLFSGFLLVGVGICLIGNYDPFQCIGHLWFPAMGRHWNLVLKGIACVYMSHFSYSGSQYPLILLLYWIGFLDCGLKSSSRLVPKNGKNLNSNFDASFRLHQQLQILLGAGNEFCKFFAEVLLAMGMPLSSLSAFVAIQLYQNMNPLLHLAFTMLFVATIIILFLLIELVSKPVENSDKFREYWKALGVGICSIGNYDPFQCIGHLWFPGMGIHWKLVLRGIACVHMSHFCYCGSQYPLILLLYCIVFLDCGLKSSSRLVPKSGNNLNSNFDPSFSLHQQLQILLRAGNEFCKFFVEVLLAMGMPLSSLCAFVALQLYQNMNPLLHLAFTMVFVATIIILFLLIELVSKPVKNSDKFREYWKARQTRRYDKMRLRSCLRVGIGITYIKTFTKISALVIFQVLGGMGVPLCSFSAFAALKMGNQMSIFVWLGKKYLYRKYDRKRLESCMELAFNLGAVRRVRQGTALVIVDNIVNCTVTLLCIDVSKM</sequence>
<keyword evidence="1" id="KW-1133">Transmembrane helix</keyword>
<feature type="transmembrane region" description="Helical" evidence="1">
    <location>
        <begin position="82"/>
        <end position="101"/>
    </location>
</feature>
<feature type="transmembrane region" description="Helical" evidence="1">
    <location>
        <begin position="523"/>
        <end position="545"/>
    </location>
</feature>
<accession>A0ABP1RJW0</accession>
<keyword evidence="1" id="KW-0812">Transmembrane</keyword>
<feature type="transmembrane region" description="Helical" evidence="1">
    <location>
        <begin position="141"/>
        <end position="166"/>
    </location>
</feature>
<evidence type="ECO:0000256" key="1">
    <source>
        <dbReference type="SAM" id="Phobius"/>
    </source>
</evidence>